<dbReference type="InterPro" id="IPR000185">
    <property type="entry name" value="SecA"/>
</dbReference>
<keyword evidence="4" id="KW-0040">ANK repeat</keyword>
<dbReference type="PROSITE" id="PS51196">
    <property type="entry name" value="SECA_MOTOR_DEAD"/>
    <property type="match status" value="1"/>
</dbReference>
<dbReference type="EMBL" id="CAJOAY010000955">
    <property type="protein sequence ID" value="CAF3766480.1"/>
    <property type="molecule type" value="Genomic_DNA"/>
</dbReference>
<dbReference type="EMBL" id="CAJNON010000974">
    <property type="protein sequence ID" value="CAF1411630.1"/>
    <property type="molecule type" value="Genomic_DNA"/>
</dbReference>
<dbReference type="GO" id="GO:0006605">
    <property type="term" value="P:protein targeting"/>
    <property type="evidence" value="ECO:0007669"/>
    <property type="project" value="InterPro"/>
</dbReference>
<dbReference type="PROSITE" id="PS50088">
    <property type="entry name" value="ANK_REPEAT"/>
    <property type="match status" value="1"/>
</dbReference>
<proteinExistence type="predicted"/>
<keyword evidence="1" id="KW-0677">Repeat</keyword>
<keyword evidence="2" id="KW-0653">Protein transport</keyword>
<dbReference type="PANTHER" id="PTHR30612">
    <property type="entry name" value="SECA INNER MEMBRANE COMPONENT OF SEC PROTEIN SECRETION SYSTEM"/>
    <property type="match status" value="1"/>
</dbReference>
<dbReference type="InterPro" id="IPR036770">
    <property type="entry name" value="Ankyrin_rpt-contain_sf"/>
</dbReference>
<evidence type="ECO:0000256" key="3">
    <source>
        <dbReference type="ARBA" id="ARBA00023010"/>
    </source>
</evidence>
<dbReference type="OrthoDB" id="7614088at2759"/>
<feature type="repeat" description="ANK" evidence="4">
    <location>
        <begin position="888"/>
        <end position="920"/>
    </location>
</feature>
<dbReference type="InterPro" id="IPR002110">
    <property type="entry name" value="Ankyrin_rpt"/>
</dbReference>
<name>A0A815M4I7_9BILA</name>
<dbReference type="Gene3D" id="1.25.40.20">
    <property type="entry name" value="Ankyrin repeat-containing domain"/>
    <property type="match status" value="1"/>
</dbReference>
<evidence type="ECO:0000256" key="1">
    <source>
        <dbReference type="ARBA" id="ARBA00022737"/>
    </source>
</evidence>
<evidence type="ECO:0000313" key="9">
    <source>
        <dbReference type="Proteomes" id="UP000663891"/>
    </source>
</evidence>
<evidence type="ECO:0000256" key="2">
    <source>
        <dbReference type="ARBA" id="ARBA00022927"/>
    </source>
</evidence>
<feature type="region of interest" description="Disordered" evidence="5">
    <location>
        <begin position="20"/>
        <end position="41"/>
    </location>
</feature>
<organism evidence="7 9">
    <name type="scientific">Adineta steineri</name>
    <dbReference type="NCBI Taxonomy" id="433720"/>
    <lineage>
        <taxon>Eukaryota</taxon>
        <taxon>Metazoa</taxon>
        <taxon>Spiralia</taxon>
        <taxon>Gnathifera</taxon>
        <taxon>Rotifera</taxon>
        <taxon>Eurotatoria</taxon>
        <taxon>Bdelloidea</taxon>
        <taxon>Adinetida</taxon>
        <taxon>Adinetidae</taxon>
        <taxon>Adineta</taxon>
    </lineage>
</organism>
<dbReference type="Pfam" id="PF12796">
    <property type="entry name" value="Ank_2"/>
    <property type="match status" value="1"/>
</dbReference>
<dbReference type="InterPro" id="IPR014018">
    <property type="entry name" value="SecA_motor_DEAD"/>
</dbReference>
<evidence type="ECO:0000256" key="4">
    <source>
        <dbReference type="PROSITE-ProRule" id="PRU00023"/>
    </source>
</evidence>
<dbReference type="InterPro" id="IPR003409">
    <property type="entry name" value="MORN"/>
</dbReference>
<dbReference type="PROSITE" id="PS50297">
    <property type="entry name" value="ANK_REP_REGION"/>
    <property type="match status" value="1"/>
</dbReference>
<evidence type="ECO:0000313" key="8">
    <source>
        <dbReference type="EMBL" id="CAF3766480.1"/>
    </source>
</evidence>
<accession>A0A815M4I7</accession>
<dbReference type="PANTHER" id="PTHR30612:SF0">
    <property type="entry name" value="CHLOROPLAST PROTEIN-TRANSPORTING ATPASE"/>
    <property type="match status" value="1"/>
</dbReference>
<dbReference type="Gene3D" id="3.40.50.300">
    <property type="entry name" value="P-loop containing nucleotide triphosphate hydrolases"/>
    <property type="match status" value="2"/>
</dbReference>
<keyword evidence="3" id="KW-0811">Translocation</keyword>
<protein>
    <recommendedName>
        <fullName evidence="6">SecA family profile domain-containing protein</fullName>
    </recommendedName>
</protein>
<gene>
    <name evidence="8" type="ORF">OKA104_LOCUS16557</name>
    <name evidence="7" type="ORF">VCS650_LOCUS37146</name>
</gene>
<feature type="domain" description="SecA family profile" evidence="6">
    <location>
        <begin position="1055"/>
        <end position="1749"/>
    </location>
</feature>
<keyword evidence="2" id="KW-0813">Transport</keyword>
<dbReference type="Proteomes" id="UP000663891">
    <property type="component" value="Unassembled WGS sequence"/>
</dbReference>
<sequence>MMDFGKQKKTYNGVKHRSMNLNLNSKNSGKQKKTCNGVKHPSMNLNLNSENIENKKYPSNDIRSIEILKNDDDECDNDYLNNIDDVIGLPDISSFTRKEDKFYQHLLAVDDGIYDGTVNEKSLREGQGTFSINNGEEYYSGSWKNDKPNGYGFNLKNHGLIVYHGTFEDSILKEGYGKEQLSDDYEYKGEISNGSFHGLGTLSIKVSGLGDILKLVAEWKEGKAEIVYKNDIEEYYKKQNKVFHNALENLILLNNENHQKQREYFRTLIDLFEKRLSDLVLLKEITTNTILPSELKLSADLLFKLDNSYTNLEKYTKIDKKTNYNNCIHEICLKSLKIYARRLAWSDDENKNHFISDKNIFDNSLNDFLTKTQLSDFKKVLNIHPFVVDLIKKLIRFANGRAIQILSEYRTSFINYHVTFLQNLWNDYFKELKYDENSDTFVDKNDEKYHFYSDCYSNLIELSLLNEFEIEIESKILKVKHQNSSILVKCNVENVYHNTPNKKELKMIVLDGAIGSKISEQSFNIEGCGVINGIVEELSLNHIIVIILPHNKGKTLGRNIINFFQEKGSNKIDKLKENQTWICLMRGSDNIIYEEISCNSVQKLLVKENFQFKLDNEGTLVDKKTNKYDIESIFYKAMRFSLDNFKPWMNIEVDKWSDYLKIPIHQDISIKEIGNQLLIKILQDSKNYIVSFLQMNKDINTEYSNQIANQLESIINYYKYSLLKDKNFNYQSKMKEIRKILDYFLQISVSENSQNQVLTELQLKSIREFIEKKQSITEVIDHFLNFNIEFLKLSKIFSAKFPSHIHLEFHNNASKIISLIADIFKLIVQEEFVQPETEDARNHTDTLKKYKVSNLGVGLRNAIYEGNIIDVKVLLEAGADINEQDVDSKKTALHWAVIKKHKDIISYLLEKSANTQIKDKDNRSSVDYAKEIGIDLNSLNKFQNTLFAMQKLNNFLTNLASLDINWYVELKQIKDVDSSVFEKVGDKDIYKVLQINEGKPKLNDACPHYVLDAIIELLEIIKGVKIINQASSIEMIKLRAELIMAIGKSFKYFNDQIKYNSLAKFKEECVTPFKDVIIDNNSYETFFDKLEKLDLYFLYNRKLKEITLDQALELFQEKNETSLNIEKIRNSFVKYEELFRKYFNNIINRVGSVKDIVEETKKLAKESNFKRETIPDIIARLSVILSLRVSDFIEECYEEYILKEKCNTNYLLQPHCIQILGVMILLDIDGNTNSLPPNHLGEILTGQGKSWALALLGGYFSLIGYQVTVGCYSDYLSRRDENDFKKNLEPFRFQNSVQYQTFKAMCWKKVSNKNTNKDLANIISDIISGEKLSRIETKNFEEDKSILLIDEVDVFFSRQFGEMFHSVVTIKNKNIAQIQKDIWQFQITKKPDENELENFVDAKIFSLGNKDKMITNLLHANSLKKHIKEMIDTAREIYNDINEKNLFKEKFRIIDDIICAKDCDGKYSSTTILRYENSFYYLKLMYEKQNSFGGVSLNENNFGYILISCGDISYSELPNSFDGIFGVSGSLKDLSVAENSLLTHYKINQKSYYPSFFGQTKLKFDRINNFIIKDFEKDWCDHIVTSTRRRIAEERSVLIFFKNETLLDEFHKSCAGDLGVKPYFITQNKTFDGKEEKHYNDSDVKKLIKDEYAGHHGKVTLLTKEFGRGVDFQSETKVNEKGGIHVIQTFFSIDIKEEIQIKGRTARKDEQGSYELILCLEHLQQFNIEGGKILKYAGITKDTTYDELNSQREEKTNSFCQDKLKTIEKNQQIHSRTLAFYQRAITECTEENRVKLIQEIEQLRVLN</sequence>
<dbReference type="GO" id="GO:0006886">
    <property type="term" value="P:intracellular protein transport"/>
    <property type="evidence" value="ECO:0007669"/>
    <property type="project" value="InterPro"/>
</dbReference>
<dbReference type="Proteomes" id="UP000663881">
    <property type="component" value="Unassembled WGS sequence"/>
</dbReference>
<dbReference type="GO" id="GO:0005524">
    <property type="term" value="F:ATP binding"/>
    <property type="evidence" value="ECO:0007669"/>
    <property type="project" value="InterPro"/>
</dbReference>
<comment type="caution">
    <text evidence="7">The sequence shown here is derived from an EMBL/GenBank/DDBJ whole genome shotgun (WGS) entry which is preliminary data.</text>
</comment>
<dbReference type="SUPFAM" id="SSF48403">
    <property type="entry name" value="Ankyrin repeat"/>
    <property type="match status" value="1"/>
</dbReference>
<evidence type="ECO:0000259" key="6">
    <source>
        <dbReference type="PROSITE" id="PS51196"/>
    </source>
</evidence>
<reference evidence="7" key="1">
    <citation type="submission" date="2021-02" db="EMBL/GenBank/DDBJ databases">
        <authorList>
            <person name="Nowell W R."/>
        </authorList>
    </citation>
    <scope>NUCLEOTIDE SEQUENCE</scope>
</reference>
<dbReference type="SUPFAM" id="SSF52540">
    <property type="entry name" value="P-loop containing nucleoside triphosphate hydrolases"/>
    <property type="match status" value="2"/>
</dbReference>
<evidence type="ECO:0000256" key="5">
    <source>
        <dbReference type="SAM" id="MobiDB-lite"/>
    </source>
</evidence>
<dbReference type="Pfam" id="PF02493">
    <property type="entry name" value="MORN"/>
    <property type="match status" value="2"/>
</dbReference>
<dbReference type="SUPFAM" id="SSF82185">
    <property type="entry name" value="Histone H3 K4-specific methyltransferase SET7/9 N-terminal domain"/>
    <property type="match status" value="1"/>
</dbReference>
<dbReference type="InterPro" id="IPR027417">
    <property type="entry name" value="P-loop_NTPase"/>
</dbReference>
<evidence type="ECO:0000313" key="7">
    <source>
        <dbReference type="EMBL" id="CAF1411630.1"/>
    </source>
</evidence>
<dbReference type="SMART" id="SM00248">
    <property type="entry name" value="ANK"/>
    <property type="match status" value="1"/>
</dbReference>